<proteinExistence type="predicted"/>
<dbReference type="OrthoDB" id="2689033at2759"/>
<gene>
    <name evidence="2" type="ORF">DFP72DRAFT_1076279</name>
</gene>
<keyword evidence="3" id="KW-1185">Reference proteome</keyword>
<organism evidence="2 3">
    <name type="scientific">Ephemerocybe angulata</name>
    <dbReference type="NCBI Taxonomy" id="980116"/>
    <lineage>
        <taxon>Eukaryota</taxon>
        <taxon>Fungi</taxon>
        <taxon>Dikarya</taxon>
        <taxon>Basidiomycota</taxon>
        <taxon>Agaricomycotina</taxon>
        <taxon>Agaricomycetes</taxon>
        <taxon>Agaricomycetidae</taxon>
        <taxon>Agaricales</taxon>
        <taxon>Agaricineae</taxon>
        <taxon>Psathyrellaceae</taxon>
        <taxon>Ephemerocybe</taxon>
    </lineage>
</organism>
<feature type="region of interest" description="Disordered" evidence="1">
    <location>
        <begin position="34"/>
        <end position="62"/>
    </location>
</feature>
<protein>
    <submittedName>
        <fullName evidence="2">Uncharacterized protein</fullName>
    </submittedName>
</protein>
<dbReference type="EMBL" id="JACGCI010000091">
    <property type="protein sequence ID" value="KAF6746597.1"/>
    <property type="molecule type" value="Genomic_DNA"/>
</dbReference>
<accession>A0A8H6LZU3</accession>
<evidence type="ECO:0000313" key="2">
    <source>
        <dbReference type="EMBL" id="KAF6746597.1"/>
    </source>
</evidence>
<evidence type="ECO:0000313" key="3">
    <source>
        <dbReference type="Proteomes" id="UP000521943"/>
    </source>
</evidence>
<reference evidence="2 3" key="1">
    <citation type="submission" date="2020-07" db="EMBL/GenBank/DDBJ databases">
        <title>Comparative genomics of pyrophilous fungi reveals a link between fire events and developmental genes.</title>
        <authorList>
            <consortium name="DOE Joint Genome Institute"/>
            <person name="Steindorff A.S."/>
            <person name="Carver A."/>
            <person name="Calhoun S."/>
            <person name="Stillman K."/>
            <person name="Liu H."/>
            <person name="Lipzen A."/>
            <person name="Pangilinan J."/>
            <person name="Labutti K."/>
            <person name="Bruns T.D."/>
            <person name="Grigoriev I.V."/>
        </authorList>
    </citation>
    <scope>NUCLEOTIDE SEQUENCE [LARGE SCALE GENOMIC DNA]</scope>
    <source>
        <strain evidence="2 3">CBS 144469</strain>
    </source>
</reference>
<dbReference type="Proteomes" id="UP000521943">
    <property type="component" value="Unassembled WGS sequence"/>
</dbReference>
<evidence type="ECO:0000256" key="1">
    <source>
        <dbReference type="SAM" id="MobiDB-lite"/>
    </source>
</evidence>
<sequence>MLFGIEDELTSDHFESILEEEVEARRMQAFASDQGLAVDEEDDLTVPQHPGQPASSWDYDSGEEPARASACLAGAPHAAGGSRRFWPYPNETACILDTLDNFPRMRLSSSHMKIILWAMKRCNPSDVPSYDGFRKMQKRLGEQINVKTV</sequence>
<name>A0A8H6LZU3_9AGAR</name>
<dbReference type="AlphaFoldDB" id="A0A8H6LZU3"/>
<comment type="caution">
    <text evidence="2">The sequence shown here is derived from an EMBL/GenBank/DDBJ whole genome shotgun (WGS) entry which is preliminary data.</text>
</comment>